<evidence type="ECO:0000313" key="1">
    <source>
        <dbReference type="EMBL" id="TMS39200.1"/>
    </source>
</evidence>
<reference evidence="1 2" key="1">
    <citation type="journal article" date="2015" name="Genome Biol.">
        <title>Comparative genomics of Steinernema reveals deeply conserved gene regulatory networks.</title>
        <authorList>
            <person name="Dillman A.R."/>
            <person name="Macchietto M."/>
            <person name="Porter C.F."/>
            <person name="Rogers A."/>
            <person name="Williams B."/>
            <person name="Antoshechkin I."/>
            <person name="Lee M.M."/>
            <person name="Goodwin Z."/>
            <person name="Lu X."/>
            <person name="Lewis E.E."/>
            <person name="Goodrich-Blair H."/>
            <person name="Stock S.P."/>
            <person name="Adams B.J."/>
            <person name="Sternberg P.W."/>
            <person name="Mortazavi A."/>
        </authorList>
    </citation>
    <scope>NUCLEOTIDE SEQUENCE [LARGE SCALE GENOMIC DNA]</scope>
    <source>
        <strain evidence="1 2">ALL</strain>
    </source>
</reference>
<keyword evidence="2" id="KW-1185">Reference proteome</keyword>
<name>A0A4U8V024_STECR</name>
<dbReference type="EMBL" id="AZBU02000001">
    <property type="protein sequence ID" value="TMS39200.1"/>
    <property type="molecule type" value="Genomic_DNA"/>
</dbReference>
<gene>
    <name evidence="1" type="ORF">L596_005765</name>
</gene>
<dbReference type="AlphaFoldDB" id="A0A4U8V024"/>
<protein>
    <submittedName>
        <fullName evidence="1">Uncharacterized protein</fullName>
    </submittedName>
</protein>
<proteinExistence type="predicted"/>
<dbReference type="Proteomes" id="UP000298663">
    <property type="component" value="Unassembled WGS sequence"/>
</dbReference>
<accession>A0A4U8V024</accession>
<reference evidence="1 2" key="2">
    <citation type="journal article" date="2019" name="G3 (Bethesda)">
        <title>Hybrid Assembly of the Genome of the Entomopathogenic Nematode Steinernema carpocapsae Identifies the X-Chromosome.</title>
        <authorList>
            <person name="Serra L."/>
            <person name="Macchietto M."/>
            <person name="Macias-Munoz A."/>
            <person name="McGill C.J."/>
            <person name="Rodriguez I.M."/>
            <person name="Rodriguez B."/>
            <person name="Murad R."/>
            <person name="Mortazavi A."/>
        </authorList>
    </citation>
    <scope>NUCLEOTIDE SEQUENCE [LARGE SCALE GENOMIC DNA]</scope>
    <source>
        <strain evidence="1 2">ALL</strain>
    </source>
</reference>
<evidence type="ECO:0000313" key="2">
    <source>
        <dbReference type="Proteomes" id="UP000298663"/>
    </source>
</evidence>
<comment type="caution">
    <text evidence="1">The sequence shown here is derived from an EMBL/GenBank/DDBJ whole genome shotgun (WGS) entry which is preliminary data.</text>
</comment>
<organism evidence="1 2">
    <name type="scientific">Steinernema carpocapsae</name>
    <name type="common">Entomopathogenic nematode</name>
    <dbReference type="NCBI Taxonomy" id="34508"/>
    <lineage>
        <taxon>Eukaryota</taxon>
        <taxon>Metazoa</taxon>
        <taxon>Ecdysozoa</taxon>
        <taxon>Nematoda</taxon>
        <taxon>Chromadorea</taxon>
        <taxon>Rhabditida</taxon>
        <taxon>Tylenchina</taxon>
        <taxon>Panagrolaimomorpha</taxon>
        <taxon>Strongyloidoidea</taxon>
        <taxon>Steinernematidae</taxon>
        <taxon>Steinernema</taxon>
    </lineage>
</organism>
<sequence length="98" mass="10461">MSYLERLSKTRSIASDASVRSGLLVALQDSPLSNSRTTVTLKTPFVLWMERASAECVPAWSSRTANAATEVADSAEDAAAAVDAVAATREQQLQPLHL</sequence>